<sequence length="37" mass="4305">MRVRHVVAERIAPEHLVPLLEDEDPAIRKTATRRLSE</sequence>
<dbReference type="AlphaFoldDB" id="B8ITH7"/>
<organism evidence="1 2">
    <name type="scientific">Methylobacterium nodulans (strain LMG 21967 / CNCM I-2342 / ORS 2060)</name>
    <dbReference type="NCBI Taxonomy" id="460265"/>
    <lineage>
        <taxon>Bacteria</taxon>
        <taxon>Pseudomonadati</taxon>
        <taxon>Pseudomonadota</taxon>
        <taxon>Alphaproteobacteria</taxon>
        <taxon>Hyphomicrobiales</taxon>
        <taxon>Methylobacteriaceae</taxon>
        <taxon>Methylobacterium</taxon>
    </lineage>
</organism>
<proteinExistence type="predicted"/>
<dbReference type="Proteomes" id="UP000008207">
    <property type="component" value="Chromosome"/>
</dbReference>
<dbReference type="EMBL" id="CP001349">
    <property type="protein sequence ID" value="ACL58893.1"/>
    <property type="molecule type" value="Genomic_DNA"/>
</dbReference>
<dbReference type="SUPFAM" id="SSF48371">
    <property type="entry name" value="ARM repeat"/>
    <property type="match status" value="1"/>
</dbReference>
<protein>
    <submittedName>
        <fullName evidence="1">LRV Fes4 cluster domain-containing protein</fullName>
    </submittedName>
</protein>
<dbReference type="HOGENOM" id="CLU_3345835_0_0_5"/>
<dbReference type="Gene3D" id="1.25.10.10">
    <property type="entry name" value="Leucine-rich Repeat Variant"/>
    <property type="match status" value="1"/>
</dbReference>
<dbReference type="KEGG" id="mno:Mnod_4008"/>
<evidence type="ECO:0000313" key="2">
    <source>
        <dbReference type="Proteomes" id="UP000008207"/>
    </source>
</evidence>
<evidence type="ECO:0000313" key="1">
    <source>
        <dbReference type="EMBL" id="ACL58893.1"/>
    </source>
</evidence>
<keyword evidence="2" id="KW-1185">Reference proteome</keyword>
<dbReference type="InterPro" id="IPR016024">
    <property type="entry name" value="ARM-type_fold"/>
</dbReference>
<name>B8ITH7_METNO</name>
<reference evidence="1 2" key="1">
    <citation type="submission" date="2009-01" db="EMBL/GenBank/DDBJ databases">
        <title>Complete sequence of chromosome of Methylobacterium nodulans ORS 2060.</title>
        <authorList>
            <consortium name="US DOE Joint Genome Institute"/>
            <person name="Lucas S."/>
            <person name="Copeland A."/>
            <person name="Lapidus A."/>
            <person name="Glavina del Rio T."/>
            <person name="Dalin E."/>
            <person name="Tice H."/>
            <person name="Bruce D."/>
            <person name="Goodwin L."/>
            <person name="Pitluck S."/>
            <person name="Sims D."/>
            <person name="Brettin T."/>
            <person name="Detter J.C."/>
            <person name="Han C."/>
            <person name="Larimer F."/>
            <person name="Land M."/>
            <person name="Hauser L."/>
            <person name="Kyrpides N."/>
            <person name="Ivanova N."/>
            <person name="Marx C.J."/>
            <person name="Richardson P."/>
        </authorList>
    </citation>
    <scope>NUCLEOTIDE SEQUENCE [LARGE SCALE GENOMIC DNA]</scope>
    <source>
        <strain evidence="2">LMG 21967 / CNCM I-2342 / ORS 2060</strain>
    </source>
</reference>
<dbReference type="InterPro" id="IPR011989">
    <property type="entry name" value="ARM-like"/>
</dbReference>
<gene>
    <name evidence="1" type="ordered locus">Mnod_4008</name>
</gene>
<accession>B8ITH7</accession>